<keyword evidence="2" id="KW-1133">Transmembrane helix</keyword>
<dbReference type="Gene3D" id="1.20.1070.10">
    <property type="entry name" value="Rhodopsin 7-helix transmembrane proteins"/>
    <property type="match status" value="1"/>
</dbReference>
<proteinExistence type="predicted"/>
<feature type="transmembrane region" description="Helical" evidence="2">
    <location>
        <begin position="20"/>
        <end position="36"/>
    </location>
</feature>
<keyword evidence="2" id="KW-0472">Membrane</keyword>
<name>A0AAN8GFA3_TRICO</name>
<organism evidence="4 5">
    <name type="scientific">Trichostrongylus colubriformis</name>
    <name type="common">Black scour worm</name>
    <dbReference type="NCBI Taxonomy" id="6319"/>
    <lineage>
        <taxon>Eukaryota</taxon>
        <taxon>Metazoa</taxon>
        <taxon>Ecdysozoa</taxon>
        <taxon>Nematoda</taxon>
        <taxon>Chromadorea</taxon>
        <taxon>Rhabditida</taxon>
        <taxon>Rhabditina</taxon>
        <taxon>Rhabditomorpha</taxon>
        <taxon>Strongyloidea</taxon>
        <taxon>Trichostrongylidae</taxon>
        <taxon>Trichostrongylus</taxon>
    </lineage>
</organism>
<feature type="region of interest" description="Disordered" evidence="1">
    <location>
        <begin position="81"/>
        <end position="105"/>
    </location>
</feature>
<comment type="caution">
    <text evidence="4">The sequence shown here is derived from an EMBL/GenBank/DDBJ whole genome shotgun (WGS) entry which is preliminary data.</text>
</comment>
<protein>
    <submittedName>
        <fullName evidence="4">Uncharacterized protein</fullName>
    </submittedName>
</protein>
<keyword evidence="5" id="KW-1185">Reference proteome</keyword>
<dbReference type="AlphaFoldDB" id="A0AAN8GFA3"/>
<sequence>MKRKLSKSVRYQDRQFSSKVIAVILMQISLGMPWILQYLTLYSPYTTVWHYVFTIVMGSQGTILALLFLYKRTRSTSSYRRSQHVTQMTSRKETMQNEFTSKASL</sequence>
<reference evidence="4 5" key="1">
    <citation type="submission" date="2019-10" db="EMBL/GenBank/DDBJ databases">
        <title>Assembly and Annotation for the nematode Trichostrongylus colubriformis.</title>
        <authorList>
            <person name="Martin J."/>
        </authorList>
    </citation>
    <scope>NUCLEOTIDE SEQUENCE [LARGE SCALE GENOMIC DNA]</scope>
    <source>
        <strain evidence="4">G859</strain>
        <tissue evidence="4">Whole worm</tissue>
    </source>
</reference>
<dbReference type="Proteomes" id="UP001331761">
    <property type="component" value="Unassembled WGS sequence"/>
</dbReference>
<evidence type="ECO:0000313" key="5">
    <source>
        <dbReference type="Proteomes" id="UP001331761"/>
    </source>
</evidence>
<accession>A0AAN8GFA3</accession>
<gene>
    <name evidence="3" type="ORF">GCK32_019464</name>
    <name evidence="4" type="ORF">GCK32_020335</name>
</gene>
<evidence type="ECO:0000256" key="2">
    <source>
        <dbReference type="SAM" id="Phobius"/>
    </source>
</evidence>
<dbReference type="EMBL" id="WIXE01000371">
    <property type="protein sequence ID" value="KAK5986663.1"/>
    <property type="molecule type" value="Genomic_DNA"/>
</dbReference>
<evidence type="ECO:0000256" key="1">
    <source>
        <dbReference type="SAM" id="MobiDB-lite"/>
    </source>
</evidence>
<evidence type="ECO:0000313" key="3">
    <source>
        <dbReference type="EMBL" id="KAK5967608.1"/>
    </source>
</evidence>
<feature type="compositionally biased region" description="Polar residues" evidence="1">
    <location>
        <begin position="96"/>
        <end position="105"/>
    </location>
</feature>
<evidence type="ECO:0000313" key="4">
    <source>
        <dbReference type="EMBL" id="KAK5986663.1"/>
    </source>
</evidence>
<keyword evidence="2" id="KW-0812">Transmembrane</keyword>
<feature type="transmembrane region" description="Helical" evidence="2">
    <location>
        <begin position="48"/>
        <end position="70"/>
    </location>
</feature>
<dbReference type="EMBL" id="WIXE01022300">
    <property type="protein sequence ID" value="KAK5967608.1"/>
    <property type="molecule type" value="Genomic_DNA"/>
</dbReference>